<protein>
    <submittedName>
        <fullName evidence="1">Phage integrase family domain protein</fullName>
    </submittedName>
</protein>
<evidence type="ECO:0000313" key="1">
    <source>
        <dbReference type="EMBL" id="KGC16258.1"/>
    </source>
</evidence>
<organism evidence="1 2">
    <name type="scientific">Burkholderia gladioli</name>
    <name type="common">Pseudomonas marginata</name>
    <name type="synonym">Phytomonas marginata</name>
    <dbReference type="NCBI Taxonomy" id="28095"/>
    <lineage>
        <taxon>Bacteria</taxon>
        <taxon>Pseudomonadati</taxon>
        <taxon>Pseudomonadota</taxon>
        <taxon>Betaproteobacteria</taxon>
        <taxon>Burkholderiales</taxon>
        <taxon>Burkholderiaceae</taxon>
        <taxon>Burkholderia</taxon>
    </lineage>
</organism>
<dbReference type="EMBL" id="JPGG01000015">
    <property type="protein sequence ID" value="KGC16258.1"/>
    <property type="molecule type" value="Genomic_DNA"/>
</dbReference>
<name>A0AAW3F4Q4_BURGA</name>
<gene>
    <name evidence="1" type="ORF">DM48_3384</name>
</gene>
<dbReference type="AlphaFoldDB" id="A0AAW3F4Q4"/>
<reference evidence="1 2" key="1">
    <citation type="submission" date="2014-04" db="EMBL/GenBank/DDBJ databases">
        <authorList>
            <person name="Bishop-Lilly K.A."/>
            <person name="Broomall S.M."/>
            <person name="Chain P.S."/>
            <person name="Chertkov O."/>
            <person name="Coyne S.R."/>
            <person name="Daligault H.E."/>
            <person name="Davenport K.W."/>
            <person name="Erkkila T."/>
            <person name="Frey K.G."/>
            <person name="Gibbons H.S."/>
            <person name="Gu W."/>
            <person name="Jaissle J."/>
            <person name="Johnson S.L."/>
            <person name="Koroleva G.I."/>
            <person name="Ladner J.T."/>
            <person name="Lo C.-C."/>
            <person name="Minogue T.D."/>
            <person name="Munk C."/>
            <person name="Palacios G.F."/>
            <person name="Redden C.L."/>
            <person name="Rosenzweig C.N."/>
            <person name="Scholz M.B."/>
            <person name="Teshima H."/>
            <person name="Xu Y."/>
        </authorList>
    </citation>
    <scope>NUCLEOTIDE SEQUENCE [LARGE SCALE GENOMIC DNA]</scope>
    <source>
        <strain evidence="2">gladioli</strain>
    </source>
</reference>
<sequence>MSLLHLTTAHFALYRAYLEGIEERRLHALYGAPSADIRITRRALATLRDSLTIAAREISTPRICFV</sequence>
<evidence type="ECO:0000313" key="2">
    <source>
        <dbReference type="Proteomes" id="UP000029590"/>
    </source>
</evidence>
<proteinExistence type="predicted"/>
<comment type="caution">
    <text evidence="1">The sequence shown here is derived from an EMBL/GenBank/DDBJ whole genome shotgun (WGS) entry which is preliminary data.</text>
</comment>
<accession>A0AAW3F4Q4</accession>
<dbReference type="Proteomes" id="UP000029590">
    <property type="component" value="Unassembled WGS sequence"/>
</dbReference>
<dbReference type="RefSeq" id="WP_036047920.1">
    <property type="nucleotide sequence ID" value="NZ_KN150849.1"/>
</dbReference>